<accession>L9JFX4</accession>
<dbReference type="Proteomes" id="UP000011518">
    <property type="component" value="Unassembled WGS sequence"/>
</dbReference>
<dbReference type="InParanoid" id="L9JFX4"/>
<dbReference type="AlphaFoldDB" id="L9JFX4"/>
<proteinExistence type="predicted"/>
<gene>
    <name evidence="1" type="ORF">TREES_T100013404</name>
</gene>
<reference evidence="2" key="2">
    <citation type="journal article" date="2013" name="Nat. Commun.">
        <title>Genome of the Chinese tree shrew.</title>
        <authorList>
            <person name="Fan Y."/>
            <person name="Huang Z.Y."/>
            <person name="Cao C.C."/>
            <person name="Chen C.S."/>
            <person name="Chen Y.X."/>
            <person name="Fan D.D."/>
            <person name="He J."/>
            <person name="Hou H.L."/>
            <person name="Hu L."/>
            <person name="Hu X.T."/>
            <person name="Jiang X.T."/>
            <person name="Lai R."/>
            <person name="Lang Y.S."/>
            <person name="Liang B."/>
            <person name="Liao S.G."/>
            <person name="Mu D."/>
            <person name="Ma Y.Y."/>
            <person name="Niu Y.Y."/>
            <person name="Sun X.Q."/>
            <person name="Xia J.Q."/>
            <person name="Xiao J."/>
            <person name="Xiong Z.Q."/>
            <person name="Xu L."/>
            <person name="Yang L."/>
            <person name="Zhang Y."/>
            <person name="Zhao W."/>
            <person name="Zhao X.D."/>
            <person name="Zheng Y.T."/>
            <person name="Zhou J.M."/>
            <person name="Zhu Y.B."/>
            <person name="Zhang G.J."/>
            <person name="Wang J."/>
            <person name="Yao Y.G."/>
        </authorList>
    </citation>
    <scope>NUCLEOTIDE SEQUENCE [LARGE SCALE GENOMIC DNA]</scope>
</reference>
<name>L9JFX4_TUPCH</name>
<keyword evidence="2" id="KW-1185">Reference proteome</keyword>
<dbReference type="EMBL" id="KB321086">
    <property type="protein sequence ID" value="ELW47912.1"/>
    <property type="molecule type" value="Genomic_DNA"/>
</dbReference>
<sequence>MAVEVEDSVVAQQDHTGLSQRLDEVWQGGCFLPRTGYWIAGLVVEVTAVDFWELLMTVKVPSFLYSSDRSLGTRCKVVGGLAALFASGCAVCRGALPISPRLRISTHGQGEVSSFDLGSTWNRTCERLKEASWAHCGP</sequence>
<evidence type="ECO:0000313" key="2">
    <source>
        <dbReference type="Proteomes" id="UP000011518"/>
    </source>
</evidence>
<reference evidence="2" key="1">
    <citation type="submission" date="2012-07" db="EMBL/GenBank/DDBJ databases">
        <title>Genome of the Chinese tree shrew, a rising model animal genetically related to primates.</title>
        <authorList>
            <person name="Zhang G."/>
            <person name="Fan Y."/>
            <person name="Yao Y."/>
            <person name="Huang Z."/>
        </authorList>
    </citation>
    <scope>NUCLEOTIDE SEQUENCE [LARGE SCALE GENOMIC DNA]</scope>
</reference>
<evidence type="ECO:0000313" key="1">
    <source>
        <dbReference type="EMBL" id="ELW47912.1"/>
    </source>
</evidence>
<organism evidence="1 2">
    <name type="scientific">Tupaia chinensis</name>
    <name type="common">Chinese tree shrew</name>
    <name type="synonym">Tupaia belangeri chinensis</name>
    <dbReference type="NCBI Taxonomy" id="246437"/>
    <lineage>
        <taxon>Eukaryota</taxon>
        <taxon>Metazoa</taxon>
        <taxon>Chordata</taxon>
        <taxon>Craniata</taxon>
        <taxon>Vertebrata</taxon>
        <taxon>Euteleostomi</taxon>
        <taxon>Mammalia</taxon>
        <taxon>Eutheria</taxon>
        <taxon>Euarchontoglires</taxon>
        <taxon>Scandentia</taxon>
        <taxon>Tupaiidae</taxon>
        <taxon>Tupaia</taxon>
    </lineage>
</organism>
<protein>
    <submittedName>
        <fullName evidence="1">Uncharacterized protein</fullName>
    </submittedName>
</protein>